<evidence type="ECO:0000256" key="1">
    <source>
        <dbReference type="SAM" id="Coils"/>
    </source>
</evidence>
<organism evidence="3 4">
    <name type="scientific">Apiospora marii</name>
    <dbReference type="NCBI Taxonomy" id="335849"/>
    <lineage>
        <taxon>Eukaryota</taxon>
        <taxon>Fungi</taxon>
        <taxon>Dikarya</taxon>
        <taxon>Ascomycota</taxon>
        <taxon>Pezizomycotina</taxon>
        <taxon>Sordariomycetes</taxon>
        <taxon>Xylariomycetidae</taxon>
        <taxon>Amphisphaeriales</taxon>
        <taxon>Apiosporaceae</taxon>
        <taxon>Apiospora</taxon>
    </lineage>
</organism>
<keyword evidence="1" id="KW-0175">Coiled coil</keyword>
<evidence type="ECO:0000313" key="4">
    <source>
        <dbReference type="Proteomes" id="UP001396898"/>
    </source>
</evidence>
<feature type="coiled-coil region" evidence="1">
    <location>
        <begin position="26"/>
        <end position="53"/>
    </location>
</feature>
<dbReference type="Proteomes" id="UP001396898">
    <property type="component" value="Unassembled WGS sequence"/>
</dbReference>
<name>A0ABR1R7E0_9PEZI</name>
<keyword evidence="2" id="KW-0812">Transmembrane</keyword>
<dbReference type="EMBL" id="JAQQWI010000018">
    <property type="protein sequence ID" value="KAK8001720.1"/>
    <property type="molecule type" value="Genomic_DNA"/>
</dbReference>
<evidence type="ECO:0008006" key="5">
    <source>
        <dbReference type="Google" id="ProtNLM"/>
    </source>
</evidence>
<gene>
    <name evidence="3" type="ORF">PG991_013942</name>
</gene>
<protein>
    <recommendedName>
        <fullName evidence="5">Fungal N-terminal domain-containing protein</fullName>
    </recommendedName>
</protein>
<feature type="transmembrane region" description="Helical" evidence="2">
    <location>
        <begin position="6"/>
        <end position="30"/>
    </location>
</feature>
<comment type="caution">
    <text evidence="3">The sequence shown here is derived from an EMBL/GenBank/DDBJ whole genome shotgun (WGS) entry which is preliminary data.</text>
</comment>
<keyword evidence="2" id="KW-1133">Transmembrane helix</keyword>
<evidence type="ECO:0000256" key="2">
    <source>
        <dbReference type="SAM" id="Phobius"/>
    </source>
</evidence>
<keyword evidence="2" id="KW-0472">Membrane</keyword>
<sequence>MAAEAVGLAASVAGLVSLGLQVTGGIVAYLDALKNREEELASTKRQNDALVAALTAIKAASSRFQAQRHDEAVTQSIQSCEAELRAVEELLADLASCDTSTWRKRLKTKKRELGFKFDRTKMQQVAQRLHHANDILQLTLAGLEL</sequence>
<reference evidence="3 4" key="1">
    <citation type="submission" date="2023-01" db="EMBL/GenBank/DDBJ databases">
        <title>Analysis of 21 Apiospora genomes using comparative genomics revels a genus with tremendous synthesis potential of carbohydrate active enzymes and secondary metabolites.</title>
        <authorList>
            <person name="Sorensen T."/>
        </authorList>
    </citation>
    <scope>NUCLEOTIDE SEQUENCE [LARGE SCALE GENOMIC DNA]</scope>
    <source>
        <strain evidence="3 4">CBS 20057</strain>
    </source>
</reference>
<evidence type="ECO:0000313" key="3">
    <source>
        <dbReference type="EMBL" id="KAK8001720.1"/>
    </source>
</evidence>
<accession>A0ABR1R7E0</accession>
<keyword evidence="4" id="KW-1185">Reference proteome</keyword>
<proteinExistence type="predicted"/>